<evidence type="ECO:0000256" key="4">
    <source>
        <dbReference type="ARBA" id="ARBA00023163"/>
    </source>
</evidence>
<dbReference type="RefSeq" id="WP_031390520.1">
    <property type="nucleotide sequence ID" value="NZ_JPNB01000001.1"/>
</dbReference>
<evidence type="ECO:0000313" key="7">
    <source>
        <dbReference type="Proteomes" id="UP000295718"/>
    </source>
</evidence>
<comment type="caution">
    <text evidence="6">The sequence shown here is derived from an EMBL/GenBank/DDBJ whole genome shotgun (WGS) entry which is preliminary data.</text>
</comment>
<dbReference type="AlphaFoldDB" id="A0A4R1R0W8"/>
<keyword evidence="1" id="KW-0805">Transcription regulation</keyword>
<dbReference type="InterPro" id="IPR000943">
    <property type="entry name" value="RNA_pol_sigma70"/>
</dbReference>
<dbReference type="SUPFAM" id="SSF88946">
    <property type="entry name" value="Sigma2 domain of RNA polymerase sigma factors"/>
    <property type="match status" value="1"/>
</dbReference>
<keyword evidence="7" id="KW-1185">Reference proteome</keyword>
<evidence type="ECO:0000256" key="1">
    <source>
        <dbReference type="ARBA" id="ARBA00023015"/>
    </source>
</evidence>
<dbReference type="InterPro" id="IPR013325">
    <property type="entry name" value="RNA_pol_sigma_r2"/>
</dbReference>
<organism evidence="6 7">
    <name type="scientific">Kineothrix alysoides</name>
    <dbReference type="NCBI Taxonomy" id="1469948"/>
    <lineage>
        <taxon>Bacteria</taxon>
        <taxon>Bacillati</taxon>
        <taxon>Bacillota</taxon>
        <taxon>Clostridia</taxon>
        <taxon>Lachnospirales</taxon>
        <taxon>Lachnospiraceae</taxon>
        <taxon>Kineothrix</taxon>
    </lineage>
</organism>
<name>A0A4R1R0W8_9FIRM</name>
<keyword evidence="3" id="KW-0238">DNA-binding</keyword>
<evidence type="ECO:0000259" key="5">
    <source>
        <dbReference type="PROSITE" id="PS00715"/>
    </source>
</evidence>
<keyword evidence="2" id="KW-0731">Sigma factor</keyword>
<dbReference type="InterPro" id="IPR014284">
    <property type="entry name" value="RNA_pol_sigma-70_dom"/>
</dbReference>
<reference evidence="6 7" key="1">
    <citation type="submission" date="2019-03" db="EMBL/GenBank/DDBJ databases">
        <title>Genomic Encyclopedia of Type Strains, Phase IV (KMG-IV): sequencing the most valuable type-strain genomes for metagenomic binning, comparative biology and taxonomic classification.</title>
        <authorList>
            <person name="Goeker M."/>
        </authorList>
    </citation>
    <scope>NUCLEOTIDE SEQUENCE [LARGE SCALE GENOMIC DNA]</scope>
    <source>
        <strain evidence="6 7">DSM 100556</strain>
    </source>
</reference>
<dbReference type="Proteomes" id="UP000295718">
    <property type="component" value="Unassembled WGS sequence"/>
</dbReference>
<evidence type="ECO:0000256" key="3">
    <source>
        <dbReference type="ARBA" id="ARBA00023125"/>
    </source>
</evidence>
<dbReference type="InterPro" id="IPR016371">
    <property type="entry name" value="RNA_pol_sigma-H_factor"/>
</dbReference>
<dbReference type="InterPro" id="IPR013324">
    <property type="entry name" value="RNA_pol_sigma_r3/r4-like"/>
</dbReference>
<dbReference type="Pfam" id="PF04542">
    <property type="entry name" value="Sigma70_r2"/>
    <property type="match status" value="1"/>
</dbReference>
<dbReference type="PANTHER" id="PTHR30385:SF1">
    <property type="entry name" value="RNA POLYMERASE SIGMA-H FACTOR"/>
    <property type="match status" value="1"/>
</dbReference>
<dbReference type="EMBL" id="SLUO01000005">
    <property type="protein sequence ID" value="TCL58942.1"/>
    <property type="molecule type" value="Genomic_DNA"/>
</dbReference>
<dbReference type="SUPFAM" id="SSF88659">
    <property type="entry name" value="Sigma3 and sigma4 domains of RNA polymerase sigma factors"/>
    <property type="match status" value="1"/>
</dbReference>
<dbReference type="NCBIfam" id="NF006148">
    <property type="entry name" value="PRK08295.1-5"/>
    <property type="match status" value="1"/>
</dbReference>
<dbReference type="NCBIfam" id="TIGR02937">
    <property type="entry name" value="sigma70-ECF"/>
    <property type="match status" value="1"/>
</dbReference>
<gene>
    <name evidence="6" type="ORF">EDD76_105114</name>
</gene>
<proteinExistence type="predicted"/>
<dbReference type="InterPro" id="IPR036388">
    <property type="entry name" value="WH-like_DNA-bd_sf"/>
</dbReference>
<dbReference type="Gene3D" id="1.20.120.1810">
    <property type="match status" value="1"/>
</dbReference>
<evidence type="ECO:0000256" key="2">
    <source>
        <dbReference type="ARBA" id="ARBA00023082"/>
    </source>
</evidence>
<protein>
    <submittedName>
        <fullName evidence="6">RNA polymerase sigma-30 (SigH) subunit</fullName>
    </submittedName>
</protein>
<feature type="domain" description="RNA polymerase sigma-70" evidence="5">
    <location>
        <begin position="52"/>
        <end position="65"/>
    </location>
</feature>
<evidence type="ECO:0000313" key="6">
    <source>
        <dbReference type="EMBL" id="TCL58942.1"/>
    </source>
</evidence>
<dbReference type="GO" id="GO:0016987">
    <property type="term" value="F:sigma factor activity"/>
    <property type="evidence" value="ECO:0007669"/>
    <property type="project" value="UniProtKB-KW"/>
</dbReference>
<accession>A0A4R1R0W8</accession>
<dbReference type="Gene3D" id="1.10.10.10">
    <property type="entry name" value="Winged helix-like DNA-binding domain superfamily/Winged helix DNA-binding domain"/>
    <property type="match status" value="1"/>
</dbReference>
<dbReference type="PROSITE" id="PS00715">
    <property type="entry name" value="SIGMA70_1"/>
    <property type="match status" value="1"/>
</dbReference>
<dbReference type="NCBIfam" id="NF006147">
    <property type="entry name" value="PRK08295.1-4"/>
    <property type="match status" value="1"/>
</dbReference>
<sequence length="206" mass="23391">MRDSYEQNSDEELILRLRDGEENITDYIMDKYKNLVKSKAKSMYILGADSDDLIQEGMIGLFKAIRDYDSGRDASFFTFADLCISRQIYTAVQASGRQKHSPLNTYISLYSSVTSKDEPGSEEAELLSVLASKAELSPEEMVIDKENVENLEKTIERELSTFEKQVLDLYITGMSYVQIAKVLGKDEKSTDNALQRIKSKLRKAIL</sequence>
<dbReference type="STRING" id="1469948.GCA_000732725_01820"/>
<dbReference type="OrthoDB" id="9783788at2"/>
<keyword evidence="4" id="KW-0804">Transcription</keyword>
<dbReference type="PANTHER" id="PTHR30385">
    <property type="entry name" value="SIGMA FACTOR F FLAGELLAR"/>
    <property type="match status" value="1"/>
</dbReference>
<dbReference type="PIRSF" id="PIRSF002939">
    <property type="entry name" value="RNA_polymerase_sigma-H_factor"/>
    <property type="match status" value="1"/>
</dbReference>
<dbReference type="GO" id="GO:0003677">
    <property type="term" value="F:DNA binding"/>
    <property type="evidence" value="ECO:0007669"/>
    <property type="project" value="UniProtKB-KW"/>
</dbReference>
<dbReference type="GO" id="GO:0006352">
    <property type="term" value="P:DNA-templated transcription initiation"/>
    <property type="evidence" value="ECO:0007669"/>
    <property type="project" value="InterPro"/>
</dbReference>
<dbReference type="NCBIfam" id="NF006145">
    <property type="entry name" value="PRK08295.1-2"/>
    <property type="match status" value="1"/>
</dbReference>
<dbReference type="InterPro" id="IPR007627">
    <property type="entry name" value="RNA_pol_sigma70_r2"/>
</dbReference>